<protein>
    <submittedName>
        <fullName evidence="1">Uncharacterized protein</fullName>
    </submittedName>
</protein>
<reference evidence="1" key="1">
    <citation type="journal article" date="2020" name="mSystems">
        <title>Genome- and Community-Level Interaction Insights into Carbon Utilization and Element Cycling Functions of Hydrothermarchaeota in Hydrothermal Sediment.</title>
        <authorList>
            <person name="Zhou Z."/>
            <person name="Liu Y."/>
            <person name="Xu W."/>
            <person name="Pan J."/>
            <person name="Luo Z.H."/>
            <person name="Li M."/>
        </authorList>
    </citation>
    <scope>NUCLEOTIDE SEQUENCE [LARGE SCALE GENOMIC DNA]</scope>
    <source>
        <strain evidence="1">SpSt-123</strain>
    </source>
</reference>
<accession>A0A7C1E3N8</accession>
<evidence type="ECO:0000313" key="1">
    <source>
        <dbReference type="EMBL" id="HDS10054.1"/>
    </source>
</evidence>
<proteinExistence type="predicted"/>
<organism evidence="1">
    <name type="scientific">Fervidicoccus fontis</name>
    <dbReference type="NCBI Taxonomy" id="683846"/>
    <lineage>
        <taxon>Archaea</taxon>
        <taxon>Thermoproteota</taxon>
        <taxon>Thermoprotei</taxon>
        <taxon>Fervidicoccales</taxon>
        <taxon>Fervidicoccaceae</taxon>
        <taxon>Fervidicoccus</taxon>
    </lineage>
</organism>
<name>A0A7C1E3N8_9CREN</name>
<dbReference type="AlphaFoldDB" id="A0A7C1E3N8"/>
<comment type="caution">
    <text evidence="1">The sequence shown here is derived from an EMBL/GenBank/DDBJ whole genome shotgun (WGS) entry which is preliminary data.</text>
</comment>
<dbReference type="EMBL" id="DSDY01000011">
    <property type="protein sequence ID" value="HDS10054.1"/>
    <property type="molecule type" value="Genomic_DNA"/>
</dbReference>
<gene>
    <name evidence="1" type="ORF">ENO04_00290</name>
</gene>
<sequence length="105" mass="12107">MIKVEGKVEGDKVVLDWSCDMHVLQLGDSGAIYTVESYRLSLNTLLILRSSNGYLLIYTRIGGDIVKTFKCFEELNEYLRERFDFEVNEPNVKEVCPKPNVKESR</sequence>